<dbReference type="PANTHER" id="PTHR30336">
    <property type="entry name" value="INNER MEMBRANE PROTEIN, PROBABLE PERMEASE"/>
    <property type="match status" value="1"/>
</dbReference>
<dbReference type="GO" id="GO:0043164">
    <property type="term" value="P:Gram-negative-bacterium-type cell wall biogenesis"/>
    <property type="evidence" value="ECO:0007669"/>
    <property type="project" value="TreeGrafter"/>
</dbReference>
<keyword evidence="3" id="KW-1185">Reference proteome</keyword>
<sequence length="194" mass="21888">MVLGGMTLAWLVGFTWFFADSQKMRPLPPFPVDGIVVLTGGPNRIETALYLLKKNKAKYLLISGVNQETTLDELQRLIPAEISPALRQRIVLGHHALTTLGNAAETTSWVQANDMKSLIVVTAGYHIRRAMTEMRAVLPQTALYPYSINSPIMKQPYTSHALYLYMREYMKFIVAYLGLTRTYSLLFHTHPSLS</sequence>
<dbReference type="KEGG" id="ebla:JGUZn3_23930"/>
<dbReference type="Pfam" id="PF02698">
    <property type="entry name" value="DUF218"/>
    <property type="match status" value="1"/>
</dbReference>
<dbReference type="GO" id="GO:0000270">
    <property type="term" value="P:peptidoglycan metabolic process"/>
    <property type="evidence" value="ECO:0007669"/>
    <property type="project" value="TreeGrafter"/>
</dbReference>
<dbReference type="InterPro" id="IPR051599">
    <property type="entry name" value="Cell_Envelope_Assoc"/>
</dbReference>
<name>A0A7H1NUY3_9PROT</name>
<dbReference type="InterPro" id="IPR003848">
    <property type="entry name" value="DUF218"/>
</dbReference>
<evidence type="ECO:0000259" key="1">
    <source>
        <dbReference type="Pfam" id="PF02698"/>
    </source>
</evidence>
<dbReference type="AlphaFoldDB" id="A0A7H1NUY3"/>
<dbReference type="GO" id="GO:0005886">
    <property type="term" value="C:plasma membrane"/>
    <property type="evidence" value="ECO:0007669"/>
    <property type="project" value="TreeGrafter"/>
</dbReference>
<reference evidence="2 3" key="1">
    <citation type="submission" date="2020-08" db="EMBL/GenBank/DDBJ databases">
        <title>Complete genome sequence of Entomobacter blattae G55GP.</title>
        <authorList>
            <person name="Poehlein A."/>
            <person name="Guzman J."/>
            <person name="Daniel R."/>
            <person name="Vilcinskas A."/>
        </authorList>
    </citation>
    <scope>NUCLEOTIDE SEQUENCE [LARGE SCALE GENOMIC DNA]</scope>
    <source>
        <strain evidence="2 3">G55GP</strain>
    </source>
</reference>
<dbReference type="PANTHER" id="PTHR30336:SF4">
    <property type="entry name" value="ENVELOPE BIOGENESIS FACTOR ELYC"/>
    <property type="match status" value="1"/>
</dbReference>
<dbReference type="Proteomes" id="UP000516349">
    <property type="component" value="Chromosome"/>
</dbReference>
<dbReference type="InterPro" id="IPR014729">
    <property type="entry name" value="Rossmann-like_a/b/a_fold"/>
</dbReference>
<organism evidence="2 3">
    <name type="scientific">Entomobacter blattae</name>
    <dbReference type="NCBI Taxonomy" id="2762277"/>
    <lineage>
        <taxon>Bacteria</taxon>
        <taxon>Pseudomonadati</taxon>
        <taxon>Pseudomonadota</taxon>
        <taxon>Alphaproteobacteria</taxon>
        <taxon>Acetobacterales</taxon>
        <taxon>Acetobacteraceae</taxon>
        <taxon>Entomobacter</taxon>
    </lineage>
</organism>
<proteinExistence type="predicted"/>
<accession>A0A7H1NUY3</accession>
<dbReference type="EMBL" id="CP060244">
    <property type="protein sequence ID" value="QNT79593.1"/>
    <property type="molecule type" value="Genomic_DNA"/>
</dbReference>
<protein>
    <recommendedName>
        <fullName evidence="1">DUF218 domain-containing protein</fullName>
    </recommendedName>
</protein>
<feature type="domain" description="DUF218" evidence="1">
    <location>
        <begin position="33"/>
        <end position="170"/>
    </location>
</feature>
<dbReference type="RefSeq" id="WP_203413739.1">
    <property type="nucleotide sequence ID" value="NZ_CP060244.1"/>
</dbReference>
<evidence type="ECO:0000313" key="3">
    <source>
        <dbReference type="Proteomes" id="UP000516349"/>
    </source>
</evidence>
<dbReference type="Gene3D" id="3.40.50.620">
    <property type="entry name" value="HUPs"/>
    <property type="match status" value="1"/>
</dbReference>
<dbReference type="CDD" id="cd06259">
    <property type="entry name" value="YdcF-like"/>
    <property type="match status" value="1"/>
</dbReference>
<evidence type="ECO:0000313" key="2">
    <source>
        <dbReference type="EMBL" id="QNT79593.1"/>
    </source>
</evidence>
<gene>
    <name evidence="2" type="ORF">JGUZn3_23930</name>
</gene>